<keyword evidence="4" id="KW-1185">Reference proteome</keyword>
<dbReference type="Proteomes" id="UP001211907">
    <property type="component" value="Unassembled WGS sequence"/>
</dbReference>
<dbReference type="GO" id="GO:0031122">
    <property type="term" value="P:cytoplasmic microtubule organization"/>
    <property type="evidence" value="ECO:0007669"/>
    <property type="project" value="InterPro"/>
</dbReference>
<reference evidence="3" key="1">
    <citation type="submission" date="2020-05" db="EMBL/GenBank/DDBJ databases">
        <title>Phylogenomic resolution of chytrid fungi.</title>
        <authorList>
            <person name="Stajich J.E."/>
            <person name="Amses K."/>
            <person name="Simmons R."/>
            <person name="Seto K."/>
            <person name="Myers J."/>
            <person name="Bonds A."/>
            <person name="Quandt C.A."/>
            <person name="Barry K."/>
            <person name="Liu P."/>
            <person name="Grigoriev I."/>
            <person name="Longcore J.E."/>
            <person name="James T.Y."/>
        </authorList>
    </citation>
    <scope>NUCLEOTIDE SEQUENCE</scope>
    <source>
        <strain evidence="3">JEL0513</strain>
    </source>
</reference>
<name>A0AAD5SNP0_9FUNG</name>
<accession>A0AAD5SNP0</accession>
<dbReference type="InterPro" id="IPR008636">
    <property type="entry name" value="Hook_C"/>
</dbReference>
<protein>
    <recommendedName>
        <fullName evidence="2">Hook C-terminal domain-containing protein</fullName>
    </recommendedName>
</protein>
<proteinExistence type="predicted"/>
<feature type="domain" description="Hook C-terminal" evidence="2">
    <location>
        <begin position="9"/>
        <end position="147"/>
    </location>
</feature>
<organism evidence="3 4">
    <name type="scientific">Physocladia obscura</name>
    <dbReference type="NCBI Taxonomy" id="109957"/>
    <lineage>
        <taxon>Eukaryota</taxon>
        <taxon>Fungi</taxon>
        <taxon>Fungi incertae sedis</taxon>
        <taxon>Chytridiomycota</taxon>
        <taxon>Chytridiomycota incertae sedis</taxon>
        <taxon>Chytridiomycetes</taxon>
        <taxon>Chytridiales</taxon>
        <taxon>Chytriomycetaceae</taxon>
        <taxon>Physocladia</taxon>
    </lineage>
</organism>
<evidence type="ECO:0000313" key="4">
    <source>
        <dbReference type="Proteomes" id="UP001211907"/>
    </source>
</evidence>
<dbReference type="GO" id="GO:0008017">
    <property type="term" value="F:microtubule binding"/>
    <property type="evidence" value="ECO:0007669"/>
    <property type="project" value="InterPro"/>
</dbReference>
<evidence type="ECO:0000313" key="3">
    <source>
        <dbReference type="EMBL" id="KAJ3088324.1"/>
    </source>
</evidence>
<feature type="non-terminal residue" evidence="3">
    <location>
        <position position="237"/>
    </location>
</feature>
<sequence length="237" mass="26995">MASFENKTASDETAQKVAATTQKIVLLTEQNTKVLKALKEAKKHILTQDKQIKDLKAVAPKDNFMEAIQSYEAQLAEKTAEVERAKKELHDTRRAAKREQALMLSAWYSLGISQQRQSGGQQQQLGVNGKPDVTPLSWLAQQRKDATIHGRHPRNEHTYEVQERKINSTLSKVGVPYFGSNEPIVIDVPEKWMKMVNPTRANINQSMKEQIIELEETVKRLQFELNDTNNPDFEKLS</sequence>
<dbReference type="AlphaFoldDB" id="A0AAD5SNP0"/>
<evidence type="ECO:0000256" key="1">
    <source>
        <dbReference type="SAM" id="Coils"/>
    </source>
</evidence>
<dbReference type="Pfam" id="PF05622">
    <property type="entry name" value="HOOK"/>
    <property type="match status" value="1"/>
</dbReference>
<dbReference type="EMBL" id="JADGJH010003876">
    <property type="protein sequence ID" value="KAJ3088324.1"/>
    <property type="molecule type" value="Genomic_DNA"/>
</dbReference>
<evidence type="ECO:0000259" key="2">
    <source>
        <dbReference type="Pfam" id="PF05622"/>
    </source>
</evidence>
<feature type="coiled-coil region" evidence="1">
    <location>
        <begin position="61"/>
        <end position="102"/>
    </location>
</feature>
<comment type="caution">
    <text evidence="3">The sequence shown here is derived from an EMBL/GenBank/DDBJ whole genome shotgun (WGS) entry which is preliminary data.</text>
</comment>
<keyword evidence="1" id="KW-0175">Coiled coil</keyword>
<gene>
    <name evidence="3" type="ORF">HK100_008075</name>
</gene>